<dbReference type="SMART" id="SM00967">
    <property type="entry name" value="SpoU_sub_bind"/>
    <property type="match status" value="1"/>
</dbReference>
<gene>
    <name evidence="5" type="ORF">LMF89_10850</name>
</gene>
<dbReference type="InterPro" id="IPR001537">
    <property type="entry name" value="SpoU_MeTrfase"/>
</dbReference>
<keyword evidence="3" id="KW-0808">Transferase</keyword>
<comment type="caution">
    <text evidence="5">The sequence shown here is derived from an EMBL/GenBank/DDBJ whole genome shotgun (WGS) entry which is preliminary data.</text>
</comment>
<dbReference type="Gene3D" id="3.30.1330.30">
    <property type="match status" value="1"/>
</dbReference>
<dbReference type="SUPFAM" id="SSF75217">
    <property type="entry name" value="alpha/beta knot"/>
    <property type="match status" value="1"/>
</dbReference>
<dbReference type="Proteomes" id="UP001165492">
    <property type="component" value="Unassembled WGS sequence"/>
</dbReference>
<dbReference type="InterPro" id="IPR051259">
    <property type="entry name" value="rRNA_Methyltransferase"/>
</dbReference>
<dbReference type="GO" id="GO:0008168">
    <property type="term" value="F:methyltransferase activity"/>
    <property type="evidence" value="ECO:0007669"/>
    <property type="project" value="UniProtKB-KW"/>
</dbReference>
<dbReference type="InterPro" id="IPR029026">
    <property type="entry name" value="tRNA_m1G_MTases_N"/>
</dbReference>
<evidence type="ECO:0000259" key="4">
    <source>
        <dbReference type="SMART" id="SM00967"/>
    </source>
</evidence>
<organism evidence="5 6">
    <name type="scientific">Pelosinus baikalensis</name>
    <dbReference type="NCBI Taxonomy" id="2892015"/>
    <lineage>
        <taxon>Bacteria</taxon>
        <taxon>Bacillati</taxon>
        <taxon>Bacillota</taxon>
        <taxon>Negativicutes</taxon>
        <taxon>Selenomonadales</taxon>
        <taxon>Sporomusaceae</taxon>
        <taxon>Pelosinus</taxon>
    </lineage>
</organism>
<dbReference type="PANTHER" id="PTHR43191:SF2">
    <property type="entry name" value="RRNA METHYLTRANSFERASE 3, MITOCHONDRIAL"/>
    <property type="match status" value="1"/>
</dbReference>
<dbReference type="CDD" id="cd18095">
    <property type="entry name" value="SpoU-like_rRNA-MTase"/>
    <property type="match status" value="1"/>
</dbReference>
<keyword evidence="2 5" id="KW-0489">Methyltransferase</keyword>
<dbReference type="RefSeq" id="WP_229535074.1">
    <property type="nucleotide sequence ID" value="NZ_JAJHJB010000012.1"/>
</dbReference>
<evidence type="ECO:0000313" key="5">
    <source>
        <dbReference type="EMBL" id="MCC5465853.1"/>
    </source>
</evidence>
<dbReference type="EMBL" id="JAJHJB010000012">
    <property type="protein sequence ID" value="MCC5465853.1"/>
    <property type="molecule type" value="Genomic_DNA"/>
</dbReference>
<evidence type="ECO:0000313" key="6">
    <source>
        <dbReference type="Proteomes" id="UP001165492"/>
    </source>
</evidence>
<reference evidence="5" key="1">
    <citation type="submission" date="2021-11" db="EMBL/GenBank/DDBJ databases">
        <title>Description of a new species Pelosinus isolated from the bottom sediments of Lake Baikal.</title>
        <authorList>
            <person name="Zakharyuk A."/>
        </authorList>
    </citation>
    <scope>NUCLEOTIDE SEQUENCE</scope>
    <source>
        <strain evidence="5">Bkl1</strain>
    </source>
</reference>
<dbReference type="PANTHER" id="PTHR43191">
    <property type="entry name" value="RRNA METHYLTRANSFERASE 3"/>
    <property type="match status" value="1"/>
</dbReference>
<evidence type="ECO:0000256" key="1">
    <source>
        <dbReference type="ARBA" id="ARBA00007228"/>
    </source>
</evidence>
<accession>A0ABS8HRP9</accession>
<dbReference type="InterPro" id="IPR029064">
    <property type="entry name" value="Ribosomal_eL30-like_sf"/>
</dbReference>
<evidence type="ECO:0000256" key="3">
    <source>
        <dbReference type="ARBA" id="ARBA00022679"/>
    </source>
</evidence>
<dbReference type="InterPro" id="IPR053888">
    <property type="entry name" value="MRM3-like_sub_bind"/>
</dbReference>
<dbReference type="SUPFAM" id="SSF55315">
    <property type="entry name" value="L30e-like"/>
    <property type="match status" value="1"/>
</dbReference>
<feature type="domain" description="RNA 2-O ribose methyltransferase substrate binding" evidence="4">
    <location>
        <begin position="32"/>
        <end position="108"/>
    </location>
</feature>
<dbReference type="Pfam" id="PF00588">
    <property type="entry name" value="SpoU_methylase"/>
    <property type="match status" value="1"/>
</dbReference>
<name>A0ABS8HRP9_9FIRM</name>
<dbReference type="InterPro" id="IPR013123">
    <property type="entry name" value="SpoU_subst-bd"/>
</dbReference>
<protein>
    <submittedName>
        <fullName evidence="5">RNA methyltransferase</fullName>
    </submittedName>
</protein>
<proteinExistence type="inferred from homology"/>
<dbReference type="Pfam" id="PF22435">
    <property type="entry name" value="MRM3-like_sub_bind"/>
    <property type="match status" value="1"/>
</dbReference>
<dbReference type="GO" id="GO:0032259">
    <property type="term" value="P:methylation"/>
    <property type="evidence" value="ECO:0007669"/>
    <property type="project" value="UniProtKB-KW"/>
</dbReference>
<comment type="similarity">
    <text evidence="1">Belongs to the class IV-like SAM-binding methyltransferase superfamily. RNA methyltransferase TrmH family.</text>
</comment>
<sequence>MKEIITSSQNRFIKMAASLKEKKFRDELGLFSIEGVRLVEEAAQANWSVDACVYITGAEEDQRVQEVLLLLQSRNCRMIEVSAAIYGKITEVKQPQGIMAIMKKREYRLVDCLANVEKPLLVVLDEVQDPGNVGTIIRTAAAAGCTGVILTKGCSDVFAAKAVRASMGSLFYVPIFEGLSQDEVINSLDKYDIRILATSLEDSTIYFRTDFNQSVAVVFGNEGNGVSRKLLEVAIERLHIPLLGYVESLNVAASAAVILYEAVRQRQ</sequence>
<dbReference type="Gene3D" id="3.40.1280.10">
    <property type="match status" value="1"/>
</dbReference>
<evidence type="ECO:0000256" key="2">
    <source>
        <dbReference type="ARBA" id="ARBA00022603"/>
    </source>
</evidence>
<dbReference type="InterPro" id="IPR029028">
    <property type="entry name" value="Alpha/beta_knot_MTases"/>
</dbReference>
<keyword evidence="6" id="KW-1185">Reference proteome</keyword>